<evidence type="ECO:0000259" key="9">
    <source>
        <dbReference type="Pfam" id="PF12704"/>
    </source>
</evidence>
<keyword evidence="5 7" id="KW-0472">Membrane</keyword>
<dbReference type="GO" id="GO:0005886">
    <property type="term" value="C:plasma membrane"/>
    <property type="evidence" value="ECO:0007669"/>
    <property type="project" value="UniProtKB-SubCell"/>
</dbReference>
<dbReference type="OrthoDB" id="9770036at2"/>
<evidence type="ECO:0008006" key="12">
    <source>
        <dbReference type="Google" id="ProtNLM"/>
    </source>
</evidence>
<dbReference type="EMBL" id="JNUP01000065">
    <property type="protein sequence ID" value="KGE71687.1"/>
    <property type="molecule type" value="Genomic_DNA"/>
</dbReference>
<evidence type="ECO:0000256" key="3">
    <source>
        <dbReference type="ARBA" id="ARBA00022692"/>
    </source>
</evidence>
<dbReference type="InterPro" id="IPR025857">
    <property type="entry name" value="MacB_PCD"/>
</dbReference>
<dbReference type="AlphaFoldDB" id="A0A098QYW1"/>
<gene>
    <name evidence="10" type="ORF">DC28_10525</name>
</gene>
<evidence type="ECO:0000256" key="6">
    <source>
        <dbReference type="ARBA" id="ARBA00038076"/>
    </source>
</evidence>
<dbReference type="PANTHER" id="PTHR30572:SF4">
    <property type="entry name" value="ABC TRANSPORTER PERMEASE YTRF"/>
    <property type="match status" value="1"/>
</dbReference>
<comment type="subcellular location">
    <subcellularLocation>
        <location evidence="1">Cell membrane</location>
        <topology evidence="1">Multi-pass membrane protein</topology>
    </subcellularLocation>
</comment>
<dbReference type="STRING" id="1480694.DC28_10525"/>
<dbReference type="Pfam" id="PF02687">
    <property type="entry name" value="FtsX"/>
    <property type="match status" value="1"/>
</dbReference>
<evidence type="ECO:0000256" key="1">
    <source>
        <dbReference type="ARBA" id="ARBA00004651"/>
    </source>
</evidence>
<dbReference type="GO" id="GO:0022857">
    <property type="term" value="F:transmembrane transporter activity"/>
    <property type="evidence" value="ECO:0007669"/>
    <property type="project" value="TreeGrafter"/>
</dbReference>
<evidence type="ECO:0000313" key="11">
    <source>
        <dbReference type="Proteomes" id="UP000029692"/>
    </source>
</evidence>
<feature type="transmembrane region" description="Helical" evidence="7">
    <location>
        <begin position="271"/>
        <end position="296"/>
    </location>
</feature>
<reference evidence="10 11" key="1">
    <citation type="submission" date="2014-05" db="EMBL/GenBank/DDBJ databases">
        <title>De novo Genome Sequence of Spirocheata sp.</title>
        <authorList>
            <person name="Shivani Y."/>
            <person name="Subhash Y."/>
            <person name="Tushar L."/>
            <person name="Sasikala C."/>
            <person name="Ramana C.V."/>
        </authorList>
    </citation>
    <scope>NUCLEOTIDE SEQUENCE [LARGE SCALE GENOMIC DNA]</scope>
    <source>
        <strain evidence="10 11">JC230</strain>
    </source>
</reference>
<feature type="transmembrane region" description="Helical" evidence="7">
    <location>
        <begin position="333"/>
        <end position="354"/>
    </location>
</feature>
<evidence type="ECO:0000256" key="2">
    <source>
        <dbReference type="ARBA" id="ARBA00022475"/>
    </source>
</evidence>
<keyword evidence="2" id="KW-1003">Cell membrane</keyword>
<keyword evidence="3 7" id="KW-0812">Transmembrane</keyword>
<proteinExistence type="inferred from homology"/>
<dbReference type="Proteomes" id="UP000029692">
    <property type="component" value="Unassembled WGS sequence"/>
</dbReference>
<accession>A0A098QYW1</accession>
<name>A0A098QYW1_9SPIO</name>
<comment type="caution">
    <text evidence="10">The sequence shown here is derived from an EMBL/GenBank/DDBJ whole genome shotgun (WGS) entry which is preliminary data.</text>
</comment>
<dbReference type="InterPro" id="IPR050250">
    <property type="entry name" value="Macrolide_Exporter_MacB"/>
</dbReference>
<dbReference type="RefSeq" id="WP_037548122.1">
    <property type="nucleotide sequence ID" value="NZ_JNUP01000065.1"/>
</dbReference>
<feature type="domain" description="MacB-like periplasmic core" evidence="9">
    <location>
        <begin position="20"/>
        <end position="239"/>
    </location>
</feature>
<comment type="similarity">
    <text evidence="6">Belongs to the ABC-4 integral membrane protein family.</text>
</comment>
<dbReference type="eggNOG" id="COG0577">
    <property type="taxonomic scope" value="Bacteria"/>
</dbReference>
<evidence type="ECO:0000256" key="5">
    <source>
        <dbReference type="ARBA" id="ARBA00023136"/>
    </source>
</evidence>
<dbReference type="Pfam" id="PF12704">
    <property type="entry name" value="MacB_PCD"/>
    <property type="match status" value="1"/>
</dbReference>
<evidence type="ECO:0000259" key="8">
    <source>
        <dbReference type="Pfam" id="PF02687"/>
    </source>
</evidence>
<feature type="transmembrane region" description="Helical" evidence="7">
    <location>
        <begin position="361"/>
        <end position="381"/>
    </location>
</feature>
<organism evidence="10 11">
    <name type="scientific">Spirochaeta lutea</name>
    <dbReference type="NCBI Taxonomy" id="1480694"/>
    <lineage>
        <taxon>Bacteria</taxon>
        <taxon>Pseudomonadati</taxon>
        <taxon>Spirochaetota</taxon>
        <taxon>Spirochaetia</taxon>
        <taxon>Spirochaetales</taxon>
        <taxon>Spirochaetaceae</taxon>
        <taxon>Spirochaeta</taxon>
    </lineage>
</organism>
<sequence>MILENFRLAIHSLTSNKMRTLLSLLGIVIGVASVITITSLGESASASVTSSIAQAGLENLTVSPRGGSREIRDNFTGELIEPILRFIPDIATVLPQSQTGVQIRSGDQTWQGTANAVPAEFASVMDYSPEAGGFFTQADEAARRSLVVLGSEVAEELFPEEDALGKRVRITGGGQIRTFEIIGVMEEKSAGFGVSYDSAVYIPYQTYAQRYTRSSQVGSLSIRIIPGADPLAVQADLEEFLDKILGEGNYRVLSPATIAQTASEVTGTLQLLLSGIAAISLLVGGIGIMNIMLVAVAERTREIGIRKAIGAAPGVIMGQFIIEAGVLTSLGGILGVGVGMGVSLAVSNTLGWAFMPNTGAIMLALGVSTAIGLFFGFYPAFRASRLDPIKALSYE</sequence>
<feature type="domain" description="ABC3 transporter permease C-terminal" evidence="8">
    <location>
        <begin position="276"/>
        <end position="388"/>
    </location>
</feature>
<evidence type="ECO:0000313" key="10">
    <source>
        <dbReference type="EMBL" id="KGE71687.1"/>
    </source>
</evidence>
<dbReference type="InterPro" id="IPR003838">
    <property type="entry name" value="ABC3_permease_C"/>
</dbReference>
<keyword evidence="11" id="KW-1185">Reference proteome</keyword>
<dbReference type="PANTHER" id="PTHR30572">
    <property type="entry name" value="MEMBRANE COMPONENT OF TRANSPORTER-RELATED"/>
    <property type="match status" value="1"/>
</dbReference>
<evidence type="ECO:0000256" key="7">
    <source>
        <dbReference type="SAM" id="Phobius"/>
    </source>
</evidence>
<evidence type="ECO:0000256" key="4">
    <source>
        <dbReference type="ARBA" id="ARBA00022989"/>
    </source>
</evidence>
<feature type="transmembrane region" description="Helical" evidence="7">
    <location>
        <begin position="21"/>
        <end position="41"/>
    </location>
</feature>
<protein>
    <recommendedName>
        <fullName evidence="12">Multidrug ABC transporter substrate-binding protein</fullName>
    </recommendedName>
</protein>
<keyword evidence="4 7" id="KW-1133">Transmembrane helix</keyword>